<keyword evidence="2" id="KW-1185">Reference proteome</keyword>
<protein>
    <submittedName>
        <fullName evidence="1">Uncharacterized protein</fullName>
    </submittedName>
</protein>
<name>A0A7M5X0P5_9CNID</name>
<evidence type="ECO:0000313" key="1">
    <source>
        <dbReference type="EnsemblMetazoa" id="CLYHEMP015649.1"/>
    </source>
</evidence>
<organism evidence="1 2">
    <name type="scientific">Clytia hemisphaerica</name>
    <dbReference type="NCBI Taxonomy" id="252671"/>
    <lineage>
        <taxon>Eukaryota</taxon>
        <taxon>Metazoa</taxon>
        <taxon>Cnidaria</taxon>
        <taxon>Hydrozoa</taxon>
        <taxon>Hydroidolina</taxon>
        <taxon>Leptothecata</taxon>
        <taxon>Obeliida</taxon>
        <taxon>Clytiidae</taxon>
        <taxon>Clytia</taxon>
    </lineage>
</organism>
<accession>A0A7M5X0P5</accession>
<dbReference type="Proteomes" id="UP000594262">
    <property type="component" value="Unplaced"/>
</dbReference>
<dbReference type="EnsemblMetazoa" id="CLYHEMT015649.1">
    <property type="protein sequence ID" value="CLYHEMP015649.1"/>
    <property type="gene ID" value="CLYHEMG015649"/>
</dbReference>
<sequence length="990" mass="115268">MIQTYHCKYHSLSKIKMKLTILKHYMIIYFLAKLKIIESTLDRINKQARFLDVKEHRRVAVKNKYAHLRGLTEVQCVGHCTLTDDCHSVNHHGNDQICVVIDEPFEGVGDSHLIDARGWRYFKKTVLKPEETIIQRKSNFEIKDAFKPERNRLINIIPVQTKEWQMSLEFIVYGQLDERFTDILRCSASGTLYQPVEGSKLPVILFHSDKKLRLIVWNKNKIEKNYGCNFNEWYKVDIRMKRVMANNYILQMFIDDNEVKRKIQKNPKTFTNVECYAGGKDKMTINGQVMNLKYNQSNKDFDGSLSDFKLAANNLIETIPRWPKEWFVKVKMIVHSIADPQAPEWYNIIHFTNGVDCCDYGTRHPAFFINSIHKKFHFRCLYVDSNGVTKKTSFVSDVIELGHEYTIHMQTESAEINGNLIHKIWLSINDVIINVEYNYDARDFDDVKVYASNLWYASGDVTIKEMDYGPIEHSDKLQGPRSYKIQTNFLVDNIPTWPKEWFVKFKVILHNNIGTVTHYNIMQFTQGASAGIYGSRIASVWFRRPSSTFDFGIDTYDKALAYVSYYNPIQPYEVSKEYDITIQTESADMDGAQIHRTWISVDNITIGVVYNYNAQVLDDLKVYCGGPWHPSYDSTIKELHYGPLSSINSTPAPTNYKIHRALLIDNIPTWPKEWFIKFKFILHSDVSDGNWYNIIHFTTGQDFGAYGTRIPTLWLYKPSKILHMLVDVKDKLGNHIEHKSNYDNYEVNREYQIHFQTESTTFNGESIHKTWASVDGVVIGSMMTYQAQELNNVKVHCSDPWHYGVDATINELEYGPLLGIQQGPRSYKPQVDFLVDQIQTWPKEWFVKMKVLVYDLNSSYQWNTLIHFTSDGNQEKYGDRIPALWINKPDETFVFFIDTMDSNINWQTLRHSWAGRIEFDRQYEIHIRSEAVLHQGLNIHKISGSIDGVEVCSVYNYQAEALQDVNIYVGDPYYGVVNSVVKDLEYGPIN</sequence>
<dbReference type="AlphaFoldDB" id="A0A7M5X0P5"/>
<evidence type="ECO:0000313" key="2">
    <source>
        <dbReference type="Proteomes" id="UP000594262"/>
    </source>
</evidence>
<reference evidence="1" key="1">
    <citation type="submission" date="2021-01" db="UniProtKB">
        <authorList>
            <consortium name="EnsemblMetazoa"/>
        </authorList>
    </citation>
    <scope>IDENTIFICATION</scope>
</reference>
<proteinExistence type="predicted"/>